<accession>A0A329TXW7</accession>
<evidence type="ECO:0000313" key="2">
    <source>
        <dbReference type="EMBL" id="RAW53498.1"/>
    </source>
</evidence>
<comment type="caution">
    <text evidence="2">The sequence shown here is derived from an EMBL/GenBank/DDBJ whole genome shotgun (WGS) entry which is preliminary data.</text>
</comment>
<proteinExistence type="predicted"/>
<organism evidence="2 3">
    <name type="scientific">Faecalibacterium prausnitzii</name>
    <dbReference type="NCBI Taxonomy" id="853"/>
    <lineage>
        <taxon>Bacteria</taxon>
        <taxon>Bacillati</taxon>
        <taxon>Bacillota</taxon>
        <taxon>Clostridia</taxon>
        <taxon>Eubacteriales</taxon>
        <taxon>Oscillospiraceae</taxon>
        <taxon>Faecalibacterium</taxon>
    </lineage>
</organism>
<dbReference type="OrthoDB" id="1908546at2"/>
<name>A0A329TXW7_9FIRM</name>
<feature type="region of interest" description="Disordered" evidence="1">
    <location>
        <begin position="68"/>
        <end position="87"/>
    </location>
</feature>
<dbReference type="RefSeq" id="WP_120081099.1">
    <property type="nucleotide sequence ID" value="NZ_PRLB01000010.1"/>
</dbReference>
<gene>
    <name evidence="2" type="ORF">C4N26_10040</name>
</gene>
<sequence length="162" mass="18373">MLYTSKAVGEWLGITDRQVRNLRDQGVLSEVRPGVFDMKVCVRQYLNFKIGNKDDQARLVAARAEREETRGKIEKMRMEEAQGDLHRTEDVERALKTIFANFKNRLETIPTKYASTMAQLTDPAEAHDILQKAVQEALVELSDPEIALAAPAGEEPEDEQEE</sequence>
<reference evidence="2 3" key="1">
    <citation type="submission" date="2018-02" db="EMBL/GenBank/DDBJ databases">
        <title>Complete genome sequencing of Faecalibacterium prausnitzii strains isolated from the human gut.</title>
        <authorList>
            <person name="Fitzgerald B.C."/>
            <person name="Shkoporov A.N."/>
            <person name="Ross P.R."/>
            <person name="Hill C."/>
        </authorList>
    </citation>
    <scope>NUCLEOTIDE SEQUENCE [LARGE SCALE GENOMIC DNA]</scope>
    <source>
        <strain evidence="2 3">APC942/32-1</strain>
    </source>
</reference>
<dbReference type="Proteomes" id="UP000251144">
    <property type="component" value="Unassembled WGS sequence"/>
</dbReference>
<evidence type="ECO:0000313" key="3">
    <source>
        <dbReference type="Proteomes" id="UP000251144"/>
    </source>
</evidence>
<dbReference type="EMBL" id="PRLB01000010">
    <property type="protein sequence ID" value="RAW53498.1"/>
    <property type="molecule type" value="Genomic_DNA"/>
</dbReference>
<evidence type="ECO:0000256" key="1">
    <source>
        <dbReference type="SAM" id="MobiDB-lite"/>
    </source>
</evidence>
<protein>
    <submittedName>
        <fullName evidence="2">Uncharacterized protein</fullName>
    </submittedName>
</protein>
<dbReference type="AlphaFoldDB" id="A0A329TXW7"/>